<dbReference type="Gene3D" id="3.40.50.2000">
    <property type="entry name" value="Glycogen Phosphorylase B"/>
    <property type="match status" value="2"/>
</dbReference>
<name>I7BX75_9APIA</name>
<dbReference type="PANTHER" id="PTHR48047:SF61">
    <property type="entry name" value="OS04G0273600 PROTEIN"/>
    <property type="match status" value="1"/>
</dbReference>
<dbReference type="SMR" id="I7BX75"/>
<protein>
    <recommendedName>
        <fullName evidence="7">Glycosyltransferase</fullName>
        <ecNumber evidence="7">2.4.1.-</ecNumber>
    </recommendedName>
</protein>
<dbReference type="InterPro" id="IPR002213">
    <property type="entry name" value="UDP_glucos_trans"/>
</dbReference>
<dbReference type="FunFam" id="3.40.50.2000:FF:000064">
    <property type="entry name" value="Glycosyltransferase"/>
    <property type="match status" value="1"/>
</dbReference>
<comment type="pathway">
    <text evidence="1">Secondary metabolite biosynthesis; terpenoid biosynthesis.</text>
</comment>
<dbReference type="GO" id="GO:0035251">
    <property type="term" value="F:UDP-glucosyltransferase activity"/>
    <property type="evidence" value="ECO:0007669"/>
    <property type="project" value="TreeGrafter"/>
</dbReference>
<evidence type="ECO:0000256" key="7">
    <source>
        <dbReference type="RuleBase" id="RU362057"/>
    </source>
</evidence>
<dbReference type="FunFam" id="3.40.50.2000:FF:000103">
    <property type="entry name" value="Glycosyltransferase"/>
    <property type="match status" value="1"/>
</dbReference>
<evidence type="ECO:0000313" key="8">
    <source>
        <dbReference type="EMBL" id="AFO63526.1"/>
    </source>
</evidence>
<evidence type="ECO:0000256" key="4">
    <source>
        <dbReference type="ARBA" id="ARBA00022679"/>
    </source>
</evidence>
<keyword evidence="4 6" id="KW-0808">Transferase</keyword>
<dbReference type="EC" id="2.4.1.-" evidence="7"/>
<organism evidence="8">
    <name type="scientific">Panax notoginseng</name>
    <name type="common">notoginseng</name>
    <dbReference type="NCBI Taxonomy" id="44586"/>
    <lineage>
        <taxon>Eukaryota</taxon>
        <taxon>Viridiplantae</taxon>
        <taxon>Streptophyta</taxon>
        <taxon>Embryophyta</taxon>
        <taxon>Tracheophyta</taxon>
        <taxon>Spermatophyta</taxon>
        <taxon>Magnoliopsida</taxon>
        <taxon>eudicotyledons</taxon>
        <taxon>Gunneridae</taxon>
        <taxon>Pentapetalae</taxon>
        <taxon>asterids</taxon>
        <taxon>campanulids</taxon>
        <taxon>Apiales</taxon>
        <taxon>Araliaceae</taxon>
        <taxon>Panax</taxon>
    </lineage>
</organism>
<keyword evidence="3 6" id="KW-0328">Glycosyltransferase</keyword>
<dbReference type="EMBL" id="JX018210">
    <property type="protein sequence ID" value="AFO63526.1"/>
    <property type="molecule type" value="mRNA"/>
</dbReference>
<dbReference type="Pfam" id="PF00201">
    <property type="entry name" value="UDPGT"/>
    <property type="match status" value="1"/>
</dbReference>
<keyword evidence="5" id="KW-0414">Isoprene biosynthesis</keyword>
<reference evidence="9" key="2">
    <citation type="journal article" date="2022" name="ACS Synth. Biol.">
        <title>Key Glycosyltransferase Genes of Panax notoginseng: Identification and Engineering Yeast Construction of Rare Ginsenosides.</title>
        <authorList>
            <person name="Jiang Z."/>
            <person name="Gao H."/>
            <person name="Liu R."/>
            <person name="Xia M."/>
            <person name="Lu Y."/>
            <person name="Wang J."/>
            <person name="Chen X."/>
            <person name="Zhang Y."/>
            <person name="Li D."/>
            <person name="Tong Y."/>
            <person name="Liu P."/>
            <person name="Liu Y."/>
            <person name="Luo Y."/>
            <person name="Gao J."/>
            <person name="Yin Y."/>
            <person name="Huang L."/>
            <person name="Gao W."/>
        </authorList>
    </citation>
    <scope>NUCLEOTIDE SEQUENCE</scope>
</reference>
<evidence type="ECO:0000313" key="9">
    <source>
        <dbReference type="EMBL" id="UXM20083.1"/>
    </source>
</evidence>
<dbReference type="AlphaFoldDB" id="I7BX75"/>
<sequence>MEERKEKMIVIFPYMAQGHIIPFLSLALQIEKKGYQITFVNTPLNIKNLKQSLPLNSSIRLLEIPFNSSDHRLPPETENTDSIPFSLTLTLLEASVSLKPAFRNLISDLVRGGAPPLAVIADIFFGWTAEVAHEFGIFHTIFSSTGGFGMACYYSVWMNLPHNYTDSVEFTLPDFPEAGLIHRTQLSANVLAADGTDPSSKIIQLLLSSWVDSDGILFNTIEEIDKIGLYYFRRKLSLPVWPIGPILLSVDSRARSNKVCGISSESCINWLDSKPQNSVLYISFGSQHTISASQMMQLAKALDSIDINFIWVVRPPLGFDMNLEFDAVEWLPEGFLKRIEEQNRGLIIVKWAPQVEILLHKAVAAFLSHCGWNSVLESISAGVPLIGWPMGAEQFYNVKYLEEEVGVCMEVARGTNFEVRNEDIVKKIGIVMGENGKGKEIREKACEVKKMIENGGRDEEGYKGSSVRAMEEFLNVAAFFGKEKKVRGQKCRMNT</sequence>
<dbReference type="InterPro" id="IPR035595">
    <property type="entry name" value="UDP_glycos_trans_CS"/>
</dbReference>
<evidence type="ECO:0000256" key="1">
    <source>
        <dbReference type="ARBA" id="ARBA00004721"/>
    </source>
</evidence>
<comment type="similarity">
    <text evidence="2 6">Belongs to the UDP-glycosyltransferase family.</text>
</comment>
<evidence type="ECO:0000256" key="3">
    <source>
        <dbReference type="ARBA" id="ARBA00022676"/>
    </source>
</evidence>
<evidence type="ECO:0000256" key="5">
    <source>
        <dbReference type="ARBA" id="ARBA00023229"/>
    </source>
</evidence>
<proteinExistence type="evidence at transcript level"/>
<evidence type="ECO:0000256" key="2">
    <source>
        <dbReference type="ARBA" id="ARBA00009995"/>
    </source>
</evidence>
<dbReference type="SUPFAM" id="SSF53756">
    <property type="entry name" value="UDP-Glycosyltransferase/glycogen phosphorylase"/>
    <property type="match status" value="1"/>
</dbReference>
<dbReference type="CDD" id="cd03784">
    <property type="entry name" value="GT1_Gtf-like"/>
    <property type="match status" value="1"/>
</dbReference>
<accession>I7BX75</accession>
<dbReference type="UniPathway" id="UPA00213"/>
<reference evidence="8" key="1">
    <citation type="journal article" date="2012" name="Yao Xue Xue Bao">
        <title>Full-length cDNA cloning and bioinformatics analysis of PnUGT1 gene in Panax notoginseng.</title>
        <authorList>
            <person name="Xiang L."/>
            <person name="Guo X."/>
            <person name="Niu Y.Y."/>
            <person name="Chen S.L."/>
            <person name="Luo H.M."/>
        </authorList>
    </citation>
    <scope>NUCLEOTIDE SEQUENCE</scope>
</reference>
<dbReference type="PROSITE" id="PS00375">
    <property type="entry name" value="UDPGT"/>
    <property type="match status" value="1"/>
</dbReference>
<dbReference type="EMBL" id="OM837172">
    <property type="protein sequence ID" value="UXM20083.1"/>
    <property type="molecule type" value="mRNA"/>
</dbReference>
<dbReference type="PANTHER" id="PTHR48047">
    <property type="entry name" value="GLYCOSYLTRANSFERASE"/>
    <property type="match status" value="1"/>
</dbReference>
<dbReference type="GO" id="GO:0016114">
    <property type="term" value="P:terpenoid biosynthetic process"/>
    <property type="evidence" value="ECO:0007669"/>
    <property type="project" value="UniProtKB-UniPathway"/>
</dbReference>
<evidence type="ECO:0000256" key="6">
    <source>
        <dbReference type="RuleBase" id="RU003718"/>
    </source>
</evidence>